<dbReference type="Proteomes" id="UP000663855">
    <property type="component" value="Unassembled WGS sequence"/>
</dbReference>
<protein>
    <submittedName>
        <fullName evidence="1">Uncharacterized protein</fullName>
    </submittedName>
</protein>
<dbReference type="AlphaFoldDB" id="A0A815F0X5"/>
<evidence type="ECO:0000313" key="2">
    <source>
        <dbReference type="EMBL" id="CAF3782210.1"/>
    </source>
</evidence>
<accession>A0A815F0X5</accession>
<dbReference type="EMBL" id="CAJNOV010008282">
    <property type="protein sequence ID" value="CAF1317351.1"/>
    <property type="molecule type" value="Genomic_DNA"/>
</dbReference>
<gene>
    <name evidence="2" type="ORF">BYL167_LOCUS1997</name>
    <name evidence="1" type="ORF">CJN711_LOCUS17750</name>
</gene>
<dbReference type="Proteomes" id="UP000681967">
    <property type="component" value="Unassembled WGS sequence"/>
</dbReference>
<comment type="caution">
    <text evidence="1">The sequence shown here is derived from an EMBL/GenBank/DDBJ whole genome shotgun (WGS) entry which is preliminary data.</text>
</comment>
<evidence type="ECO:0000313" key="3">
    <source>
        <dbReference type="Proteomes" id="UP000663855"/>
    </source>
</evidence>
<name>A0A815F0X5_9BILA</name>
<proteinExistence type="predicted"/>
<reference evidence="1" key="1">
    <citation type="submission" date="2021-02" db="EMBL/GenBank/DDBJ databases">
        <authorList>
            <person name="Nowell W R."/>
        </authorList>
    </citation>
    <scope>NUCLEOTIDE SEQUENCE</scope>
</reference>
<organism evidence="1 3">
    <name type="scientific">Rotaria magnacalcarata</name>
    <dbReference type="NCBI Taxonomy" id="392030"/>
    <lineage>
        <taxon>Eukaryota</taxon>
        <taxon>Metazoa</taxon>
        <taxon>Spiralia</taxon>
        <taxon>Gnathifera</taxon>
        <taxon>Rotifera</taxon>
        <taxon>Eurotatoria</taxon>
        <taxon>Bdelloidea</taxon>
        <taxon>Philodinida</taxon>
        <taxon>Philodinidae</taxon>
        <taxon>Rotaria</taxon>
    </lineage>
</organism>
<dbReference type="EMBL" id="CAJOBH010000329">
    <property type="protein sequence ID" value="CAF3782210.1"/>
    <property type="molecule type" value="Genomic_DNA"/>
</dbReference>
<sequence length="782" mass="90472">MIILDILIPNFPTDDERLSLVLLNSKASILIMSTGHICLNTTEGTVKSEAMLKLNQFIRLLISVDKTLIKIYADGLLILDVNVDNASLALNSNGFHLFRNIDLDDNITNNDTLRIECKSITFLNRSIETVDFDEILKSSKYSLETFIALPDLINVSSLINIGYKTEWIKYVMKQYKTTNIQLIDTVIREYQEEMSKIDIEMQENRNLNIFLRLGSSIDKTKLENLINASTMDTEDRYATIYELMLTHWNDLQTLESATVKRKIENEKSIHSVTDEVELNSCFNAWIRDKSTATIMNANNYQVFDLNKSEEEQTLATIGIFDQRKKFRTLTQYSPKDISYQQYIDSLIACEYRLISVYARDTILNTWIIWSKNNVNRSPLEKFGDYPSIVKLLRSMNDHYTYISIDFDDRLDPLIFLIKSILKNEVKALMDDMGSNYETLQNKASLLYHLQKDIIIESIQFILRILLSIDGSDDKIMIIEELAKNEEMNLNFTLKILSLFVGLINDRLTVKEHEIDTLISYLFSEPLINVMFDLFLILPTHQSKIFILHIFITLMQSSVKFRLNQRIQNFMSQLLIELLSTGAVKPSRMIKTLQIMVMDFVYLDLSRQISEFNISNSINQQFKLKLSNLPQDFQDLWMVIDIINAITDQTKQTLYPDLLFIKARTMLNKTPVFTLDDITVSSNYFDNIADLQLINLMNNNALIEHSFSEFIHNVAVAYASNSISFELYPSLLNIPVNCVQNRAKLFHILGVFAEKVLPLFDFTFAPGKSLLADKFRIVKKNIY</sequence>
<evidence type="ECO:0000313" key="1">
    <source>
        <dbReference type="EMBL" id="CAF1317351.1"/>
    </source>
</evidence>